<dbReference type="InterPro" id="IPR000055">
    <property type="entry name" value="Restrct_endonuc_typeI_TRD"/>
</dbReference>
<dbReference type="Pfam" id="PF01420">
    <property type="entry name" value="Methylase_S"/>
    <property type="match status" value="2"/>
</dbReference>
<name>A0ABV1G6M2_9FIRM</name>
<feature type="domain" description="Type I restriction modification DNA specificity" evidence="5">
    <location>
        <begin position="86"/>
        <end position="258"/>
    </location>
</feature>
<dbReference type="EC" id="3.1.21.-" evidence="6"/>
<comment type="subunit">
    <text evidence="4">The methyltransferase is composed of M and S polypeptides.</text>
</comment>
<reference evidence="6 7" key="1">
    <citation type="submission" date="2024-03" db="EMBL/GenBank/DDBJ databases">
        <title>Human intestinal bacterial collection.</title>
        <authorList>
            <person name="Pauvert C."/>
            <person name="Hitch T.C.A."/>
            <person name="Clavel T."/>
        </authorList>
    </citation>
    <scope>NUCLEOTIDE SEQUENCE [LARGE SCALE GENOMIC DNA]</scope>
    <source>
        <strain evidence="6 7">CLA-AA-H192</strain>
    </source>
</reference>
<evidence type="ECO:0000256" key="3">
    <source>
        <dbReference type="ARBA" id="ARBA00023125"/>
    </source>
</evidence>
<keyword evidence="2" id="KW-0680">Restriction system</keyword>
<protein>
    <submittedName>
        <fullName evidence="6">Restriction endonuclease subunit S</fullName>
        <ecNumber evidence="6">3.1.21.-</ecNumber>
    </submittedName>
</protein>
<dbReference type="SUPFAM" id="SSF116734">
    <property type="entry name" value="DNA methylase specificity domain"/>
    <property type="match status" value="2"/>
</dbReference>
<dbReference type="PANTHER" id="PTHR43140">
    <property type="entry name" value="TYPE-1 RESTRICTION ENZYME ECOKI SPECIFICITY PROTEIN"/>
    <property type="match status" value="1"/>
</dbReference>
<dbReference type="InterPro" id="IPR044946">
    <property type="entry name" value="Restrct_endonuc_typeI_TRD_sf"/>
</dbReference>
<dbReference type="InterPro" id="IPR051212">
    <property type="entry name" value="Type-I_RE_S_subunit"/>
</dbReference>
<dbReference type="PANTHER" id="PTHR43140:SF1">
    <property type="entry name" value="TYPE I RESTRICTION ENZYME ECOKI SPECIFICITY SUBUNIT"/>
    <property type="match status" value="1"/>
</dbReference>
<evidence type="ECO:0000256" key="2">
    <source>
        <dbReference type="ARBA" id="ARBA00022747"/>
    </source>
</evidence>
<keyword evidence="7" id="KW-1185">Reference proteome</keyword>
<evidence type="ECO:0000256" key="4">
    <source>
        <dbReference type="ARBA" id="ARBA00038652"/>
    </source>
</evidence>
<keyword evidence="6" id="KW-0540">Nuclease</keyword>
<keyword evidence="6" id="KW-0378">Hydrolase</keyword>
<evidence type="ECO:0000313" key="6">
    <source>
        <dbReference type="EMBL" id="MEQ2511035.1"/>
    </source>
</evidence>
<evidence type="ECO:0000259" key="5">
    <source>
        <dbReference type="Pfam" id="PF01420"/>
    </source>
</evidence>
<dbReference type="GO" id="GO:0016787">
    <property type="term" value="F:hydrolase activity"/>
    <property type="evidence" value="ECO:0007669"/>
    <property type="project" value="UniProtKB-KW"/>
</dbReference>
<organism evidence="6 7">
    <name type="scientific">Faecousia intestinalis</name>
    <dbReference type="NCBI Taxonomy" id="3133167"/>
    <lineage>
        <taxon>Bacteria</taxon>
        <taxon>Bacillati</taxon>
        <taxon>Bacillota</taxon>
        <taxon>Clostridia</taxon>
        <taxon>Eubacteriales</taxon>
        <taxon>Oscillospiraceae</taxon>
        <taxon>Faecousia</taxon>
    </lineage>
</organism>
<gene>
    <name evidence="6" type="ORF">WMO66_07215</name>
</gene>
<comment type="caution">
    <text evidence="6">The sequence shown here is derived from an EMBL/GenBank/DDBJ whole genome shotgun (WGS) entry which is preliminary data.</text>
</comment>
<sequence length="538" mass="60942">MTAQQLKNSILQMAVQGKLVPQDPNDEPASVLLERIRAEKERLIKEKKIKREKNPSVIFKGADNTPYEKIGDEVRSLADLVPFEIPSSWEWCRVGDLFSNMSGLAYKKDALAIKADKMIRVLRGGNIGEEQFLFKGDDVFISSELVKPELYLRKNYMITPAVSSLDHIGKIALIDKDYSDTVVGGFVLMLIPHFNDDVVSEYLLYAFAAKHHRDNCRNITHKSGQAFYNLSREQMMNLPVPIPPREEMGRIIAMLKRVLPKVADYAVVDTALQNLNGSFPETLKKSILQEAVQGKLVPQDPSDEPAEALLERIRAEKQRLIKEGKIKKDKHESVIFRRDNSHYEKLDGVERCIDDELPFEIPESWAWTYLGNISFVTKLAGFEYTKYIAPALTNHGIPLFKGKNIQNGKLIEHFEWFIPETVSDELWRSQLSKRCLLTPYVGSIGNVAVFPGTYKAHLGSNVGKIEPYSGNGVLIEYILFYLRSTTGYEQLTKYKKATAQESISIDAIRNVLMPIPPLNEQERIVSAIDTALSIVQKL</sequence>
<dbReference type="CDD" id="cd17252">
    <property type="entry name" value="RMtype1_S_EcoKI-TRD1-CR1_like"/>
    <property type="match status" value="1"/>
</dbReference>
<dbReference type="GO" id="GO:0004519">
    <property type="term" value="F:endonuclease activity"/>
    <property type="evidence" value="ECO:0007669"/>
    <property type="project" value="UniProtKB-KW"/>
</dbReference>
<dbReference type="RefSeq" id="WP_349135737.1">
    <property type="nucleotide sequence ID" value="NZ_JBBMFF010000208.1"/>
</dbReference>
<dbReference type="EMBL" id="JBBMFF010000208">
    <property type="protein sequence ID" value="MEQ2511035.1"/>
    <property type="molecule type" value="Genomic_DNA"/>
</dbReference>
<dbReference type="Gene3D" id="3.90.220.20">
    <property type="entry name" value="DNA methylase specificity domains"/>
    <property type="match status" value="2"/>
</dbReference>
<comment type="similarity">
    <text evidence="1">Belongs to the type-I restriction system S methylase family.</text>
</comment>
<proteinExistence type="inferred from homology"/>
<keyword evidence="6" id="KW-0255">Endonuclease</keyword>
<evidence type="ECO:0000256" key="1">
    <source>
        <dbReference type="ARBA" id="ARBA00010923"/>
    </source>
</evidence>
<dbReference type="Proteomes" id="UP001491552">
    <property type="component" value="Unassembled WGS sequence"/>
</dbReference>
<feature type="domain" description="Type I restriction modification DNA specificity" evidence="5">
    <location>
        <begin position="434"/>
        <end position="530"/>
    </location>
</feature>
<accession>A0ABV1G6M2</accession>
<evidence type="ECO:0000313" key="7">
    <source>
        <dbReference type="Proteomes" id="UP001491552"/>
    </source>
</evidence>
<keyword evidence="3" id="KW-0238">DNA-binding</keyword>